<evidence type="ECO:0000259" key="2">
    <source>
        <dbReference type="Pfam" id="PF21320"/>
    </source>
</evidence>
<gene>
    <name evidence="3" type="ORF">RM445_08705</name>
</gene>
<dbReference type="GO" id="GO:0008168">
    <property type="term" value="F:methyltransferase activity"/>
    <property type="evidence" value="ECO:0007669"/>
    <property type="project" value="UniProtKB-KW"/>
</dbReference>
<dbReference type="PANTHER" id="PTHR45128:SF2">
    <property type="entry name" value="METHYLTRANSFERASE DOMAIN-CONTAINING PROTEIN"/>
    <property type="match status" value="1"/>
</dbReference>
<feature type="domain" description="Methyltransferase" evidence="1">
    <location>
        <begin position="168"/>
        <end position="280"/>
    </location>
</feature>
<dbReference type="Gene3D" id="3.40.50.150">
    <property type="entry name" value="Vaccinia Virus protein VP39"/>
    <property type="match status" value="1"/>
</dbReference>
<accession>A0ABU2N763</accession>
<dbReference type="InterPro" id="IPR048711">
    <property type="entry name" value="WHD_Rv2258c"/>
</dbReference>
<dbReference type="CDD" id="cd02440">
    <property type="entry name" value="AdoMet_MTases"/>
    <property type="match status" value="1"/>
</dbReference>
<keyword evidence="3" id="KW-0808">Transferase</keyword>
<proteinExistence type="predicted"/>
<dbReference type="Pfam" id="PF13847">
    <property type="entry name" value="Methyltransf_31"/>
    <property type="match status" value="1"/>
</dbReference>
<dbReference type="Pfam" id="PF21320">
    <property type="entry name" value="WHD_Rv2258c"/>
    <property type="match status" value="1"/>
</dbReference>
<dbReference type="Proteomes" id="UP001183202">
    <property type="component" value="Unassembled WGS sequence"/>
</dbReference>
<keyword evidence="3" id="KW-0489">Methyltransferase</keyword>
<dbReference type="SUPFAM" id="SSF46785">
    <property type="entry name" value="Winged helix' DNA-binding domain"/>
    <property type="match status" value="1"/>
</dbReference>
<name>A0ABU2N763_9PSEU</name>
<evidence type="ECO:0000313" key="4">
    <source>
        <dbReference type="Proteomes" id="UP001183202"/>
    </source>
</evidence>
<dbReference type="InterPro" id="IPR053173">
    <property type="entry name" value="SAM-binding_MTase"/>
</dbReference>
<dbReference type="Gene3D" id="1.10.10.10">
    <property type="entry name" value="Winged helix-like DNA-binding domain superfamily/Winged helix DNA-binding domain"/>
    <property type="match status" value="1"/>
</dbReference>
<dbReference type="EC" id="2.1.-.-" evidence="3"/>
<feature type="domain" description="S-adenosylmethionine-dependent methyltransferase Rv2258c-like winged HTH" evidence="2">
    <location>
        <begin position="26"/>
        <end position="92"/>
    </location>
</feature>
<keyword evidence="4" id="KW-1185">Reference proteome</keyword>
<dbReference type="SUPFAM" id="SSF53335">
    <property type="entry name" value="S-adenosyl-L-methionine-dependent methyltransferases"/>
    <property type="match status" value="1"/>
</dbReference>
<evidence type="ECO:0000313" key="3">
    <source>
        <dbReference type="EMBL" id="MDT0349600.1"/>
    </source>
</evidence>
<dbReference type="InterPro" id="IPR029063">
    <property type="entry name" value="SAM-dependent_MTases_sf"/>
</dbReference>
<reference evidence="4" key="1">
    <citation type="submission" date="2023-07" db="EMBL/GenBank/DDBJ databases">
        <title>30 novel species of actinomycetes from the DSMZ collection.</title>
        <authorList>
            <person name="Nouioui I."/>
        </authorList>
    </citation>
    <scope>NUCLEOTIDE SEQUENCE [LARGE SCALE GENOMIC DNA]</scope>
    <source>
        <strain evidence="4">DSM 45834</strain>
    </source>
</reference>
<protein>
    <submittedName>
        <fullName evidence="3">Class I SAM-dependent methyltransferase</fullName>
        <ecNumber evidence="3">2.1.-.-</ecNumber>
    </submittedName>
</protein>
<dbReference type="InterPro" id="IPR025714">
    <property type="entry name" value="Methyltranfer_dom"/>
</dbReference>
<dbReference type="PANTHER" id="PTHR45128">
    <property type="entry name" value="METHYLTRANSFERASE TYPE 11"/>
    <property type="match status" value="1"/>
</dbReference>
<evidence type="ECO:0000259" key="1">
    <source>
        <dbReference type="Pfam" id="PF13847"/>
    </source>
</evidence>
<dbReference type="InterPro" id="IPR036390">
    <property type="entry name" value="WH_DNA-bd_sf"/>
</dbReference>
<dbReference type="EMBL" id="JAVREJ010000004">
    <property type="protein sequence ID" value="MDT0349600.1"/>
    <property type="molecule type" value="Genomic_DNA"/>
</dbReference>
<comment type="caution">
    <text evidence="3">The sequence shown here is derived from an EMBL/GenBank/DDBJ whole genome shotgun (WGS) entry which is preliminary data.</text>
</comment>
<dbReference type="InterPro" id="IPR036388">
    <property type="entry name" value="WH-like_DNA-bd_sf"/>
</dbReference>
<dbReference type="RefSeq" id="WP_311555619.1">
    <property type="nucleotide sequence ID" value="NZ_JAVREJ010000004.1"/>
</dbReference>
<sequence>MDQDKLNAVLGRFVDDLGATMAAGGIVVGHRLGLYKALAEGPATPDELAERTRTSPRYVAEWLRAQAAGGYAEFDAASGTFSLSEEQAFVLTDPDGAVYTPGAFVLALGALRAESQITDSFRTGAGMGWHEHHDDVPLGCEMFFRPGYIANLVPTWIPALDGVEAKLTAGARVADVGCGLGASTVLLAQAFPKSTFTGSDYHAESIELARKRAADAGVEDRTTFDVASAKDFPGHDLDLVATFDCLHDMGDPVATARHVRESIAPDGTWLIVEPYATDTVAGNLNPVGRAYYGFSTFLCVPTALSQEGGYALGAQAGEAAIREVVTEAGFTRFRRAAETPFNNVFEARP</sequence>
<organism evidence="3 4">
    <name type="scientific">Pseudonocardia charpentierae</name>
    <dbReference type="NCBI Taxonomy" id="3075545"/>
    <lineage>
        <taxon>Bacteria</taxon>
        <taxon>Bacillati</taxon>
        <taxon>Actinomycetota</taxon>
        <taxon>Actinomycetes</taxon>
        <taxon>Pseudonocardiales</taxon>
        <taxon>Pseudonocardiaceae</taxon>
        <taxon>Pseudonocardia</taxon>
    </lineage>
</organism>
<dbReference type="GO" id="GO:0032259">
    <property type="term" value="P:methylation"/>
    <property type="evidence" value="ECO:0007669"/>
    <property type="project" value="UniProtKB-KW"/>
</dbReference>